<dbReference type="Proteomes" id="UP000179233">
    <property type="component" value="Unassembled WGS sequence"/>
</dbReference>
<dbReference type="AlphaFoldDB" id="A0A1G1VRV1"/>
<gene>
    <name evidence="1" type="ORF">A2786_01215</name>
</gene>
<comment type="caution">
    <text evidence="1">The sequence shown here is derived from an EMBL/GenBank/DDBJ whole genome shotgun (WGS) entry which is preliminary data.</text>
</comment>
<accession>A0A1G1VRV1</accession>
<protein>
    <submittedName>
        <fullName evidence="1">Uncharacterized protein</fullName>
    </submittedName>
</protein>
<reference evidence="1 2" key="1">
    <citation type="journal article" date="2016" name="Nat. Commun.">
        <title>Thousands of microbial genomes shed light on interconnected biogeochemical processes in an aquifer system.</title>
        <authorList>
            <person name="Anantharaman K."/>
            <person name="Brown C.T."/>
            <person name="Hug L.A."/>
            <person name="Sharon I."/>
            <person name="Castelle C.J."/>
            <person name="Probst A.J."/>
            <person name="Thomas B.C."/>
            <person name="Singh A."/>
            <person name="Wilkins M.J."/>
            <person name="Karaoz U."/>
            <person name="Brodie E.L."/>
            <person name="Williams K.H."/>
            <person name="Hubbard S.S."/>
            <person name="Banfield J.F."/>
        </authorList>
    </citation>
    <scope>NUCLEOTIDE SEQUENCE [LARGE SCALE GENOMIC DNA]</scope>
</reference>
<sequence>MSSRANQNKKAWLLGLVFLTLTVAIALVRQNRTASVPPPTKPEPSLLMDLDRISLTGWLTIIWNGEPQYLLTDDEGRTTELLINDILIKKLGGPLSLDRTRVTVVGTSLSANQDKIIVLTLKLADDLMEE</sequence>
<organism evidence="1 2">
    <name type="scientific">Candidatus Chisholmbacteria bacterium RIFCSPHIGHO2_01_FULL_52_32</name>
    <dbReference type="NCBI Taxonomy" id="1797591"/>
    <lineage>
        <taxon>Bacteria</taxon>
        <taxon>Candidatus Chisholmiibacteriota</taxon>
    </lineage>
</organism>
<evidence type="ECO:0000313" key="1">
    <source>
        <dbReference type="EMBL" id="OGY18122.1"/>
    </source>
</evidence>
<name>A0A1G1VRV1_9BACT</name>
<dbReference type="EMBL" id="MHCJ01000003">
    <property type="protein sequence ID" value="OGY18122.1"/>
    <property type="molecule type" value="Genomic_DNA"/>
</dbReference>
<evidence type="ECO:0000313" key="2">
    <source>
        <dbReference type="Proteomes" id="UP000179233"/>
    </source>
</evidence>
<proteinExistence type="predicted"/>